<evidence type="ECO:0000256" key="4">
    <source>
        <dbReference type="SAM" id="MobiDB-lite"/>
    </source>
</evidence>
<evidence type="ECO:0000256" key="3">
    <source>
        <dbReference type="ARBA" id="ARBA00023319"/>
    </source>
</evidence>
<comment type="caution">
    <text evidence="7">The sequence shown here is derived from an EMBL/GenBank/DDBJ whole genome shotgun (WGS) entry which is preliminary data.</text>
</comment>
<dbReference type="InterPro" id="IPR003599">
    <property type="entry name" value="Ig_sub"/>
</dbReference>
<feature type="domain" description="Fibronectin type-III" evidence="6">
    <location>
        <begin position="103"/>
        <end position="198"/>
    </location>
</feature>
<dbReference type="PROSITE" id="PS50853">
    <property type="entry name" value="FN3"/>
    <property type="match status" value="1"/>
</dbReference>
<gene>
    <name evidence="7" type="ORF">CUNI_LOCUS7861</name>
</gene>
<dbReference type="CDD" id="cd00063">
    <property type="entry name" value="FN3"/>
    <property type="match status" value="1"/>
</dbReference>
<feature type="domain" description="Ig-like" evidence="5">
    <location>
        <begin position="1"/>
        <end position="84"/>
    </location>
</feature>
<dbReference type="GO" id="GO:0007420">
    <property type="term" value="P:brain development"/>
    <property type="evidence" value="ECO:0007669"/>
    <property type="project" value="TreeGrafter"/>
</dbReference>
<dbReference type="SMART" id="SM00408">
    <property type="entry name" value="IGc2"/>
    <property type="match status" value="1"/>
</dbReference>
<accession>A0A8S3YYM7</accession>
<dbReference type="PANTHER" id="PTHR44170:SF53">
    <property type="entry name" value="DS CELL ADHESION MOLECULE LIKE 1"/>
    <property type="match status" value="1"/>
</dbReference>
<organism evidence="7 8">
    <name type="scientific">Candidula unifasciata</name>
    <dbReference type="NCBI Taxonomy" id="100452"/>
    <lineage>
        <taxon>Eukaryota</taxon>
        <taxon>Metazoa</taxon>
        <taxon>Spiralia</taxon>
        <taxon>Lophotrochozoa</taxon>
        <taxon>Mollusca</taxon>
        <taxon>Gastropoda</taxon>
        <taxon>Heterobranchia</taxon>
        <taxon>Euthyneura</taxon>
        <taxon>Panpulmonata</taxon>
        <taxon>Eupulmonata</taxon>
        <taxon>Stylommatophora</taxon>
        <taxon>Helicina</taxon>
        <taxon>Helicoidea</taxon>
        <taxon>Geomitridae</taxon>
        <taxon>Candidula</taxon>
    </lineage>
</organism>
<dbReference type="Pfam" id="PF07679">
    <property type="entry name" value="I-set"/>
    <property type="match status" value="1"/>
</dbReference>
<reference evidence="7" key="1">
    <citation type="submission" date="2021-04" db="EMBL/GenBank/DDBJ databases">
        <authorList>
            <consortium name="Molecular Ecology Group"/>
        </authorList>
    </citation>
    <scope>NUCLEOTIDE SEQUENCE</scope>
</reference>
<keyword evidence="1" id="KW-0677">Repeat</keyword>
<dbReference type="SMART" id="SM00060">
    <property type="entry name" value="FN3"/>
    <property type="match status" value="1"/>
</dbReference>
<evidence type="ECO:0000313" key="8">
    <source>
        <dbReference type="Proteomes" id="UP000678393"/>
    </source>
</evidence>
<dbReference type="InterPro" id="IPR003598">
    <property type="entry name" value="Ig_sub2"/>
</dbReference>
<dbReference type="Pfam" id="PF00041">
    <property type="entry name" value="fn3"/>
    <property type="match status" value="1"/>
</dbReference>
<dbReference type="SUPFAM" id="SSF48726">
    <property type="entry name" value="Immunoglobulin"/>
    <property type="match status" value="1"/>
</dbReference>
<dbReference type="AlphaFoldDB" id="A0A8S3YYM7"/>
<dbReference type="GO" id="GO:0098632">
    <property type="term" value="F:cell-cell adhesion mediator activity"/>
    <property type="evidence" value="ECO:0007669"/>
    <property type="project" value="TreeGrafter"/>
</dbReference>
<keyword evidence="2" id="KW-1015">Disulfide bond</keyword>
<feature type="region of interest" description="Disordered" evidence="4">
    <location>
        <begin position="189"/>
        <end position="208"/>
    </location>
</feature>
<dbReference type="InterPro" id="IPR036179">
    <property type="entry name" value="Ig-like_dom_sf"/>
</dbReference>
<dbReference type="InterPro" id="IPR003961">
    <property type="entry name" value="FN3_dom"/>
</dbReference>
<evidence type="ECO:0000256" key="2">
    <source>
        <dbReference type="ARBA" id="ARBA00023157"/>
    </source>
</evidence>
<dbReference type="InterPro" id="IPR036116">
    <property type="entry name" value="FN3_sf"/>
</dbReference>
<proteinExistence type="predicted"/>
<dbReference type="EMBL" id="CAJHNH020001256">
    <property type="protein sequence ID" value="CAG5122303.1"/>
    <property type="molecule type" value="Genomic_DNA"/>
</dbReference>
<dbReference type="Proteomes" id="UP000678393">
    <property type="component" value="Unassembled WGS sequence"/>
</dbReference>
<keyword evidence="8" id="KW-1185">Reference proteome</keyword>
<evidence type="ECO:0000259" key="5">
    <source>
        <dbReference type="PROSITE" id="PS50835"/>
    </source>
</evidence>
<dbReference type="InterPro" id="IPR013098">
    <property type="entry name" value="Ig_I-set"/>
</dbReference>
<dbReference type="GO" id="GO:0007411">
    <property type="term" value="P:axon guidance"/>
    <property type="evidence" value="ECO:0007669"/>
    <property type="project" value="TreeGrafter"/>
</dbReference>
<dbReference type="SMART" id="SM00409">
    <property type="entry name" value="IG"/>
    <property type="match status" value="1"/>
</dbReference>
<dbReference type="FunFam" id="2.60.40.10:FF:000032">
    <property type="entry name" value="palladin isoform X1"/>
    <property type="match status" value="1"/>
</dbReference>
<evidence type="ECO:0000256" key="1">
    <source>
        <dbReference type="ARBA" id="ARBA00022737"/>
    </source>
</evidence>
<dbReference type="InterPro" id="IPR007110">
    <property type="entry name" value="Ig-like_dom"/>
</dbReference>
<dbReference type="Gene3D" id="2.60.40.10">
    <property type="entry name" value="Immunoglobulins"/>
    <property type="match status" value="2"/>
</dbReference>
<feature type="non-terminal residue" evidence="7">
    <location>
        <position position="1"/>
    </location>
</feature>
<dbReference type="PANTHER" id="PTHR44170">
    <property type="entry name" value="PROTEIN SIDEKICK"/>
    <property type="match status" value="1"/>
</dbReference>
<name>A0A8S3YYM7_9EUPU</name>
<dbReference type="InterPro" id="IPR013783">
    <property type="entry name" value="Ig-like_fold"/>
</dbReference>
<protein>
    <submittedName>
        <fullName evidence="7">Uncharacterized protein</fullName>
    </submittedName>
</protein>
<evidence type="ECO:0000313" key="7">
    <source>
        <dbReference type="EMBL" id="CAG5122303.1"/>
    </source>
</evidence>
<dbReference type="OrthoDB" id="10001713at2759"/>
<dbReference type="PRINTS" id="PR00014">
    <property type="entry name" value="FNTYPEIII"/>
</dbReference>
<keyword evidence="3" id="KW-0393">Immunoglobulin domain</keyword>
<evidence type="ECO:0000259" key="6">
    <source>
        <dbReference type="PROSITE" id="PS50853"/>
    </source>
</evidence>
<dbReference type="GO" id="GO:0030424">
    <property type="term" value="C:axon"/>
    <property type="evidence" value="ECO:0007669"/>
    <property type="project" value="TreeGrafter"/>
</dbReference>
<dbReference type="GO" id="GO:0005886">
    <property type="term" value="C:plasma membrane"/>
    <property type="evidence" value="ECO:0007669"/>
    <property type="project" value="TreeGrafter"/>
</dbReference>
<feature type="non-terminal residue" evidence="7">
    <location>
        <position position="218"/>
    </location>
</feature>
<dbReference type="PROSITE" id="PS50835">
    <property type="entry name" value="IG_LIKE"/>
    <property type="match status" value="1"/>
</dbReference>
<dbReference type="SUPFAM" id="SSF49265">
    <property type="entry name" value="Fibronectin type III"/>
    <property type="match status" value="1"/>
</dbReference>
<sequence>PARFNEPRHNYTVMKGQSITMECQAVGDKPLSISWSFQGAPISSHSNDRADIVSQLTPRGKLSQLTLNPTTRDDSGAYTCNAKNKFGSAVLLNYLIVHEPPEPPGKIEVVNVTSRGIFITWVRPFDGNSDIVGYTVQYKNSTEIWQGVLPNISITASQQQAFLPNLLPSFTYHIRVLANNSVGYSDPSEIVEAKTEEEAPTGPPDRVTVQAIGSQALK</sequence>